<protein>
    <submittedName>
        <fullName evidence="4">Molybdate ABC transporter ATP-binding protein ModF</fullName>
    </submittedName>
</protein>
<dbReference type="GO" id="GO:0005524">
    <property type="term" value="F:ATP binding"/>
    <property type="evidence" value="ECO:0007669"/>
    <property type="project" value="UniProtKB-KW"/>
</dbReference>
<dbReference type="EMBL" id="DACSDU010000010">
    <property type="protein sequence ID" value="HAT1586424.1"/>
    <property type="molecule type" value="Genomic_DNA"/>
</dbReference>
<dbReference type="SUPFAM" id="SSF52540">
    <property type="entry name" value="P-loop containing nucleoside triphosphate hydrolases"/>
    <property type="match status" value="2"/>
</dbReference>
<evidence type="ECO:0000256" key="2">
    <source>
        <dbReference type="ARBA" id="ARBA00022840"/>
    </source>
</evidence>
<gene>
    <name evidence="4" type="primary">modF</name>
    <name evidence="4" type="ORF">I8Y00_002790</name>
</gene>
<dbReference type="Proteomes" id="UP000864563">
    <property type="component" value="Unassembled WGS sequence"/>
</dbReference>
<dbReference type="PANTHER" id="PTHR43158:SF2">
    <property type="entry name" value="SKFA PEPTIDE EXPORT ATP-BINDING PROTEIN SKFE"/>
    <property type="match status" value="1"/>
</dbReference>
<sequence>MSLLHISQGTFRLSDTKTLHLDSVTLNAGESWAFVGSNGSGKSALARALAGELPLLKGERQCAFSRITRLSFEQLQKLVSDEWQRNNTDMLSPGEEDTGRTTAEIIQDEVKDPARSATLAQQFGITHLLDRRFKYLSTGETRKTLLCQALMSEPDLLILDEPFDGLDVASRQQLAALLETLHQSGITLVLVLNRFDEIPAFIQYAGVLVDCTLTETGSKTDLLQQALIAQLAHSERLEGVMLPEADEPAAHAVLTADTPRIVLKDGVVSYNDRPILDRLSWRVDPGEHWQIVGPNGAGKSTLLSLITGDHPQGYSNDLTLFGRRRGSGETIWDIKKHIGYVSSSLHLDYRVSTTVRNVILSGYFDSIGIYQAVSDRQQKLAQQWLDILGIDKRTADAPFHSLSWGQQRLALIARALVKHPTLLILDEPLQGLDPLNRQLIRRFVDVLISEGDTQLLFVSHHAEDAPTCITHRLEFVPDGDTYTYQQTQLRKFSSMGAKAPFFFRIKGAIIPKVYDL</sequence>
<dbReference type="FunFam" id="3.40.50.300:FF:000866">
    <property type="entry name" value="Molybdate ABC transporter ATP-binding protein ModF"/>
    <property type="match status" value="1"/>
</dbReference>
<dbReference type="PROSITE" id="PS50893">
    <property type="entry name" value="ABC_TRANSPORTER_2"/>
    <property type="match status" value="2"/>
</dbReference>
<dbReference type="Pfam" id="PF00005">
    <property type="entry name" value="ABC_tran"/>
    <property type="match status" value="2"/>
</dbReference>
<dbReference type="GO" id="GO:0016887">
    <property type="term" value="F:ATP hydrolysis activity"/>
    <property type="evidence" value="ECO:0007669"/>
    <property type="project" value="InterPro"/>
</dbReference>
<dbReference type="Gene3D" id="3.40.50.300">
    <property type="entry name" value="P-loop containing nucleotide triphosphate hydrolases"/>
    <property type="match status" value="2"/>
</dbReference>
<evidence type="ECO:0000313" key="4">
    <source>
        <dbReference type="EMBL" id="HAT1586424.1"/>
    </source>
</evidence>
<reference evidence="4" key="1">
    <citation type="journal article" date="2018" name="Genome Biol.">
        <title>SKESA: strategic k-mer extension for scrupulous assemblies.</title>
        <authorList>
            <person name="Souvorov A."/>
            <person name="Agarwala R."/>
            <person name="Lipman D.J."/>
        </authorList>
    </citation>
    <scope>NUCLEOTIDE SEQUENCE</scope>
    <source>
        <strain evidence="4">YDC697-2</strain>
    </source>
</reference>
<keyword evidence="1" id="KW-0547">Nucleotide-binding</keyword>
<keyword evidence="2 4" id="KW-0067">ATP-binding</keyword>
<evidence type="ECO:0000256" key="1">
    <source>
        <dbReference type="ARBA" id="ARBA00022741"/>
    </source>
</evidence>
<dbReference type="NCBIfam" id="NF008186">
    <property type="entry name" value="PRK10938.1"/>
    <property type="match status" value="1"/>
</dbReference>
<dbReference type="AlphaFoldDB" id="A0A8H9NVT8"/>
<evidence type="ECO:0000259" key="3">
    <source>
        <dbReference type="PROSITE" id="PS50893"/>
    </source>
</evidence>
<proteinExistence type="predicted"/>
<dbReference type="FunFam" id="3.40.50.300:FF:001006">
    <property type="entry name" value="Molybdate ABC transporter ATP-binding protein ModF"/>
    <property type="match status" value="1"/>
</dbReference>
<dbReference type="PANTHER" id="PTHR43158">
    <property type="entry name" value="SKFA PEPTIDE EXPORT ATP-BINDING PROTEIN SKFE"/>
    <property type="match status" value="1"/>
</dbReference>
<accession>A0A8H9NVT8</accession>
<dbReference type="InterPro" id="IPR003593">
    <property type="entry name" value="AAA+_ATPase"/>
</dbReference>
<dbReference type="InterPro" id="IPR027417">
    <property type="entry name" value="P-loop_NTPase"/>
</dbReference>
<feature type="domain" description="ABC transporter" evidence="3">
    <location>
        <begin position="4"/>
        <end position="235"/>
    </location>
</feature>
<dbReference type="SMART" id="SM00382">
    <property type="entry name" value="AAA"/>
    <property type="match status" value="2"/>
</dbReference>
<name>A0A8H9NVT8_9ENTR</name>
<reference evidence="4" key="2">
    <citation type="submission" date="2020-11" db="EMBL/GenBank/DDBJ databases">
        <authorList>
            <consortium name="NCBI Pathogen Detection Project"/>
        </authorList>
    </citation>
    <scope>NUCLEOTIDE SEQUENCE</scope>
    <source>
        <strain evidence="4">YDC697-2</strain>
    </source>
</reference>
<dbReference type="InterPro" id="IPR003439">
    <property type="entry name" value="ABC_transporter-like_ATP-bd"/>
</dbReference>
<organism evidence="4">
    <name type="scientific">Citrobacter farmeri</name>
    <dbReference type="NCBI Taxonomy" id="67824"/>
    <lineage>
        <taxon>Bacteria</taxon>
        <taxon>Pseudomonadati</taxon>
        <taxon>Pseudomonadota</taxon>
        <taxon>Gammaproteobacteria</taxon>
        <taxon>Enterobacterales</taxon>
        <taxon>Enterobacteriaceae</taxon>
        <taxon>Citrobacter</taxon>
    </lineage>
</organism>
<comment type="caution">
    <text evidence="4">The sequence shown here is derived from an EMBL/GenBank/DDBJ whole genome shotgun (WGS) entry which is preliminary data.</text>
</comment>
<feature type="domain" description="ABC transporter" evidence="3">
    <location>
        <begin position="261"/>
        <end position="503"/>
    </location>
</feature>